<dbReference type="PANTHER" id="PTHR22990">
    <property type="entry name" value="F-BOX ONLY PROTEIN"/>
    <property type="match status" value="1"/>
</dbReference>
<feature type="region of interest" description="Disordered" evidence="2">
    <location>
        <begin position="403"/>
        <end position="422"/>
    </location>
</feature>
<evidence type="ECO:0000256" key="2">
    <source>
        <dbReference type="SAM" id="MobiDB-lite"/>
    </source>
</evidence>
<accession>F7XLJ0</accession>
<proteinExistence type="predicted"/>
<dbReference type="InterPro" id="IPR006626">
    <property type="entry name" value="PbH1"/>
</dbReference>
<organism evidence="6 7">
    <name type="scientific">Methanosalsum zhilinae (strain DSM 4017 / NBRC 107636 / OCM 62 / WeN5)</name>
    <name type="common">Methanohalophilus zhilinae</name>
    <dbReference type="NCBI Taxonomy" id="679901"/>
    <lineage>
        <taxon>Archaea</taxon>
        <taxon>Methanobacteriati</taxon>
        <taxon>Methanobacteriota</taxon>
        <taxon>Stenosarchaea group</taxon>
        <taxon>Methanomicrobia</taxon>
        <taxon>Methanosarcinales</taxon>
        <taxon>Methanosarcinaceae</taxon>
        <taxon>Methanosalsum</taxon>
    </lineage>
</organism>
<dbReference type="Pfam" id="PF26597">
    <property type="entry name" value="VPxxxP-CTERM_ARCH"/>
    <property type="match status" value="1"/>
</dbReference>
<dbReference type="SMART" id="SM00710">
    <property type="entry name" value="PbH1"/>
    <property type="match status" value="8"/>
</dbReference>
<evidence type="ECO:0008006" key="8">
    <source>
        <dbReference type="Google" id="ProtNLM"/>
    </source>
</evidence>
<dbReference type="Gene3D" id="2.160.20.10">
    <property type="entry name" value="Single-stranded right-handed beta-helix, Pectin lyase-like"/>
    <property type="match status" value="2"/>
</dbReference>
<dbReference type="EMBL" id="CP002101">
    <property type="protein sequence ID" value="AEH60809.1"/>
    <property type="molecule type" value="Genomic_DNA"/>
</dbReference>
<keyword evidence="1" id="KW-0677">Repeat</keyword>
<dbReference type="HOGENOM" id="CLU_557381_0_0_2"/>
<keyword evidence="7" id="KW-1185">Reference proteome</keyword>
<dbReference type="AlphaFoldDB" id="F7XLJ0"/>
<feature type="transmembrane region" description="Helical" evidence="3">
    <location>
        <begin position="465"/>
        <end position="483"/>
    </location>
</feature>
<dbReference type="InterPro" id="IPR011050">
    <property type="entry name" value="Pectin_lyase_fold/virulence"/>
</dbReference>
<feature type="domain" description="VPXXXP-CTERM protein-sorting" evidence="5">
    <location>
        <begin position="462"/>
        <end position="487"/>
    </location>
</feature>
<dbReference type="Pfam" id="PF13229">
    <property type="entry name" value="Beta_helix"/>
    <property type="match status" value="2"/>
</dbReference>
<dbReference type="PANTHER" id="PTHR22990:SF15">
    <property type="entry name" value="F-BOX ONLY PROTEIN 10"/>
    <property type="match status" value="1"/>
</dbReference>
<sequence length="489" mass="52578" precursor="true">MLRSKKKSTNIFIVACLVLAFIVGMVGAAGAATISVEEGDSIQDAIDGADPGDTIEVGPGIYEEQLIIYINKSNLKLVGSTDDNGVPTSILNLSSFTSGYGIFIDQTAGVTVENFEVHSSPNRGVYADKTEGVVIDNIVSHNNSNDGIRVRYDQNGTIQNSKAIANDGDGITFYSYGSILNNLVSNNVERGIYVNVGSVSGTGMVTISCNEVYENENAGAIGSSDHRVGGIIVYSKAHDAGITHVTIENNKIYKNKGPGLLLYKINHNESIPGIVDPESESLVKGNTIFDNENRTSPSWGINPADGILAYLCHNIVFECNEIYNSTAGIRITNDYRYNSYGPTTNNTLKFNDLYNNKYGILVSGGENFQVKNTTVQDNNIYDNEEGLVNINNGDEIVTATSNWWGDSSGPSGEGPGSGDSISMNVEYDPFAAEMIDVCPPADCPSTGELREPNDFCAALFSVPTMSPLLLIVGLLGISMFMILRKEQKK</sequence>
<reference evidence="6" key="1">
    <citation type="submission" date="2010-07" db="EMBL/GenBank/DDBJ databases">
        <title>The complete genome of Methanosalsum zhilinae DSM 4017.</title>
        <authorList>
            <consortium name="US DOE Joint Genome Institute (JGI-PGF)"/>
            <person name="Lucas S."/>
            <person name="Copeland A."/>
            <person name="Lapidus A."/>
            <person name="Glavina del Rio T."/>
            <person name="Dalin E."/>
            <person name="Tice H."/>
            <person name="Bruce D."/>
            <person name="Goodwin L."/>
            <person name="Pitluck S."/>
            <person name="Kyrpides N."/>
            <person name="Mavromatis K."/>
            <person name="Ovchinnikova G."/>
            <person name="Daligault H."/>
            <person name="Detter J.C."/>
            <person name="Han C."/>
            <person name="Tapia R."/>
            <person name="Larimer F."/>
            <person name="Land M."/>
            <person name="Hauser L."/>
            <person name="Markowitz V."/>
            <person name="Cheng J.-F."/>
            <person name="Hugenholtz P."/>
            <person name="Woyke T."/>
            <person name="Wu D."/>
            <person name="Spring S."/>
            <person name="Schueler E."/>
            <person name="Brambilla E."/>
            <person name="Klenk H.-P."/>
            <person name="Eisen J.A."/>
        </authorList>
    </citation>
    <scope>NUCLEOTIDE SEQUENCE</scope>
    <source>
        <strain evidence="6">DSM 4017</strain>
    </source>
</reference>
<evidence type="ECO:0000313" key="7">
    <source>
        <dbReference type="Proteomes" id="UP000006622"/>
    </source>
</evidence>
<evidence type="ECO:0000313" key="6">
    <source>
        <dbReference type="EMBL" id="AEH60809.1"/>
    </source>
</evidence>
<evidence type="ECO:0000259" key="5">
    <source>
        <dbReference type="Pfam" id="PF26597"/>
    </source>
</evidence>
<dbReference type="InterPro" id="IPR012334">
    <property type="entry name" value="Pectin_lyas_fold"/>
</dbReference>
<dbReference type="OrthoDB" id="148152at2157"/>
<dbReference type="GeneID" id="10822572"/>
<gene>
    <name evidence="6" type="ordered locus">Mzhil_0950</name>
</gene>
<evidence type="ECO:0000256" key="1">
    <source>
        <dbReference type="ARBA" id="ARBA00022737"/>
    </source>
</evidence>
<feature type="domain" description="Right handed beta helix" evidence="4">
    <location>
        <begin position="97"/>
        <end position="222"/>
    </location>
</feature>
<dbReference type="InterPro" id="IPR026428">
    <property type="entry name" value="VPxxxP_CTERM"/>
</dbReference>
<dbReference type="Proteomes" id="UP000006622">
    <property type="component" value="Chromosome"/>
</dbReference>
<dbReference type="InterPro" id="IPR051550">
    <property type="entry name" value="SCF-Subunits/Alg-Epimerases"/>
</dbReference>
<dbReference type="KEGG" id="mzh:Mzhil_0950"/>
<protein>
    <recommendedName>
        <fullName evidence="8">Right handed beta helix domain-containing protein</fullName>
    </recommendedName>
</protein>
<evidence type="ECO:0000259" key="4">
    <source>
        <dbReference type="Pfam" id="PF13229"/>
    </source>
</evidence>
<evidence type="ECO:0000256" key="3">
    <source>
        <dbReference type="SAM" id="Phobius"/>
    </source>
</evidence>
<dbReference type="SUPFAM" id="SSF51126">
    <property type="entry name" value="Pectin lyase-like"/>
    <property type="match status" value="2"/>
</dbReference>
<keyword evidence="3" id="KW-1133">Transmembrane helix</keyword>
<dbReference type="RefSeq" id="WP_013898248.1">
    <property type="nucleotide sequence ID" value="NC_015676.1"/>
</dbReference>
<keyword evidence="3" id="KW-0472">Membrane</keyword>
<name>F7XLJ0_METZD</name>
<keyword evidence="3" id="KW-0812">Transmembrane</keyword>
<feature type="domain" description="Right handed beta helix" evidence="4">
    <location>
        <begin position="229"/>
        <end position="395"/>
    </location>
</feature>
<dbReference type="InterPro" id="IPR039448">
    <property type="entry name" value="Beta_helix"/>
</dbReference>